<feature type="domain" description="Thioredoxin" evidence="2">
    <location>
        <begin position="71"/>
        <end position="197"/>
    </location>
</feature>
<feature type="non-terminal residue" evidence="3">
    <location>
        <position position="1"/>
    </location>
</feature>
<feature type="non-terminal residue" evidence="3">
    <location>
        <position position="223"/>
    </location>
</feature>
<dbReference type="PROSITE" id="PS00194">
    <property type="entry name" value="THIOREDOXIN_1"/>
    <property type="match status" value="2"/>
</dbReference>
<evidence type="ECO:0000256" key="1">
    <source>
        <dbReference type="SAM" id="MobiDB-lite"/>
    </source>
</evidence>
<dbReference type="GO" id="GO:0034976">
    <property type="term" value="P:response to endoplasmic reticulum stress"/>
    <property type="evidence" value="ECO:0007669"/>
    <property type="project" value="TreeGrafter"/>
</dbReference>
<dbReference type="GO" id="GO:0005788">
    <property type="term" value="C:endoplasmic reticulum lumen"/>
    <property type="evidence" value="ECO:0007669"/>
    <property type="project" value="TreeGrafter"/>
</dbReference>
<protein>
    <recommendedName>
        <fullName evidence="2">Thioredoxin domain-containing protein</fullName>
    </recommendedName>
</protein>
<dbReference type="SUPFAM" id="SSF52833">
    <property type="entry name" value="Thioredoxin-like"/>
    <property type="match status" value="2"/>
</dbReference>
<dbReference type="InterPro" id="IPR017937">
    <property type="entry name" value="Thioredoxin_CS"/>
</dbReference>
<organism evidence="3">
    <name type="scientific">Cuerna arida</name>
    <dbReference type="NCBI Taxonomy" id="1464854"/>
    <lineage>
        <taxon>Eukaryota</taxon>
        <taxon>Metazoa</taxon>
        <taxon>Ecdysozoa</taxon>
        <taxon>Arthropoda</taxon>
        <taxon>Hexapoda</taxon>
        <taxon>Insecta</taxon>
        <taxon>Pterygota</taxon>
        <taxon>Neoptera</taxon>
        <taxon>Paraneoptera</taxon>
        <taxon>Hemiptera</taxon>
        <taxon>Auchenorrhyncha</taxon>
        <taxon>Membracoidea</taxon>
        <taxon>Cicadellidae</taxon>
        <taxon>Cicadellinae</taxon>
        <taxon>Proconiini</taxon>
        <taxon>Cuerna</taxon>
    </lineage>
</organism>
<dbReference type="PANTHER" id="PTHR45815:SF3">
    <property type="entry name" value="PROTEIN DISULFIDE-ISOMERASE A6"/>
    <property type="match status" value="1"/>
</dbReference>
<proteinExistence type="predicted"/>
<dbReference type="Gene3D" id="3.40.30.10">
    <property type="entry name" value="Glutaredoxin"/>
    <property type="match status" value="2"/>
</dbReference>
<dbReference type="Pfam" id="PF00085">
    <property type="entry name" value="Thioredoxin"/>
    <property type="match status" value="2"/>
</dbReference>
<evidence type="ECO:0000259" key="2">
    <source>
        <dbReference type="PROSITE" id="PS51352"/>
    </source>
</evidence>
<dbReference type="PRINTS" id="PR00421">
    <property type="entry name" value="THIOREDOXIN"/>
</dbReference>
<evidence type="ECO:0000313" key="3">
    <source>
        <dbReference type="EMBL" id="JAS44363.1"/>
    </source>
</evidence>
<feature type="domain" description="Thioredoxin" evidence="2">
    <location>
        <begin position="1"/>
        <end position="65"/>
    </location>
</feature>
<dbReference type="InterPro" id="IPR013766">
    <property type="entry name" value="Thioredoxin_domain"/>
</dbReference>
<feature type="region of interest" description="Disordered" evidence="1">
    <location>
        <begin position="203"/>
        <end position="223"/>
    </location>
</feature>
<accession>A0A1B6F3C3</accession>
<dbReference type="PROSITE" id="PS51352">
    <property type="entry name" value="THIOREDOXIN_2"/>
    <property type="match status" value="2"/>
</dbReference>
<dbReference type="EMBL" id="GECZ01025406">
    <property type="protein sequence ID" value="JAS44363.1"/>
    <property type="molecule type" value="Transcribed_RNA"/>
</dbReference>
<dbReference type="GO" id="GO:0015035">
    <property type="term" value="F:protein-disulfide reductase activity"/>
    <property type="evidence" value="ECO:0007669"/>
    <property type="project" value="TreeGrafter"/>
</dbReference>
<dbReference type="InterPro" id="IPR036249">
    <property type="entry name" value="Thioredoxin-like_sf"/>
</dbReference>
<name>A0A1B6F3C3_9HEMI</name>
<gene>
    <name evidence="3" type="ORF">g.22440</name>
</gene>
<sequence>VVEFYAPWCGHCQQFVGEYSKAAKALKGVVKVGAVNADEHKSLGGRFGVRGFPTVKIFGANKNKPEDYNGGRTAQGLVDAAISAAKSKVYAQLGGKSGGGSSSSKGDPKDVVEFYAPWCGHCQQFVGEYSKAAKALKGVVKVGAVNADEHKSLGGRFGVRGFPTVKIFGANKNKPEDYNGGRTAQGLVDAAISAAKSKVYAQLGGKSGGGSSSSKGDPKDVVE</sequence>
<dbReference type="PANTHER" id="PTHR45815">
    <property type="entry name" value="PROTEIN DISULFIDE-ISOMERASE A6"/>
    <property type="match status" value="1"/>
</dbReference>
<reference evidence="3" key="1">
    <citation type="submission" date="2015-11" db="EMBL/GenBank/DDBJ databases">
        <title>De novo transcriptome assembly of four potential Pierce s Disease insect vectors from Arizona vineyards.</title>
        <authorList>
            <person name="Tassone E.E."/>
        </authorList>
    </citation>
    <scope>NUCLEOTIDE SEQUENCE</scope>
</reference>
<dbReference type="AlphaFoldDB" id="A0A1B6F3C3"/>